<dbReference type="Pfam" id="PF00512">
    <property type="entry name" value="HisKA"/>
    <property type="match status" value="1"/>
</dbReference>
<dbReference type="SUPFAM" id="SSF47384">
    <property type="entry name" value="Homodimeric domain of signal transducing histidine kinase"/>
    <property type="match status" value="1"/>
</dbReference>
<evidence type="ECO:0000259" key="14">
    <source>
        <dbReference type="PROSITE" id="PS50112"/>
    </source>
</evidence>
<evidence type="ECO:0000256" key="7">
    <source>
        <dbReference type="ARBA" id="ARBA00022741"/>
    </source>
</evidence>
<name>A0A518CWG9_9BACT</name>
<evidence type="ECO:0000313" key="16">
    <source>
        <dbReference type="Proteomes" id="UP000319342"/>
    </source>
</evidence>
<dbReference type="AlphaFoldDB" id="A0A518CWG9"/>
<evidence type="ECO:0000259" key="13">
    <source>
        <dbReference type="PROSITE" id="PS50109"/>
    </source>
</evidence>
<dbReference type="PROSITE" id="PS50109">
    <property type="entry name" value="HIS_KIN"/>
    <property type="match status" value="1"/>
</dbReference>
<evidence type="ECO:0000256" key="10">
    <source>
        <dbReference type="ARBA" id="ARBA00023012"/>
    </source>
</evidence>
<evidence type="ECO:0000256" key="5">
    <source>
        <dbReference type="ARBA" id="ARBA00022553"/>
    </source>
</evidence>
<protein>
    <recommendedName>
        <fullName evidence="3">histidine kinase</fullName>
        <ecNumber evidence="3">2.7.13.3</ecNumber>
    </recommendedName>
</protein>
<dbReference type="GO" id="GO:0005886">
    <property type="term" value="C:plasma membrane"/>
    <property type="evidence" value="ECO:0007669"/>
    <property type="project" value="UniProtKB-SubCell"/>
</dbReference>
<dbReference type="InterPro" id="IPR036097">
    <property type="entry name" value="HisK_dim/P_sf"/>
</dbReference>
<accession>A0A518CWG9</accession>
<dbReference type="InterPro" id="IPR003661">
    <property type="entry name" value="HisK_dim/P_dom"/>
</dbReference>
<dbReference type="Pfam" id="PF02518">
    <property type="entry name" value="HATPase_c"/>
    <property type="match status" value="1"/>
</dbReference>
<evidence type="ECO:0000256" key="9">
    <source>
        <dbReference type="ARBA" id="ARBA00022840"/>
    </source>
</evidence>
<evidence type="ECO:0000256" key="8">
    <source>
        <dbReference type="ARBA" id="ARBA00022777"/>
    </source>
</evidence>
<dbReference type="InterPro" id="IPR003594">
    <property type="entry name" value="HATPase_dom"/>
</dbReference>
<dbReference type="PROSITE" id="PS50112">
    <property type="entry name" value="PAS"/>
    <property type="match status" value="1"/>
</dbReference>
<keyword evidence="5" id="KW-0597">Phosphoprotein</keyword>
<dbReference type="SMART" id="SM00091">
    <property type="entry name" value="PAS"/>
    <property type="match status" value="1"/>
</dbReference>
<dbReference type="InterPro" id="IPR035965">
    <property type="entry name" value="PAS-like_dom_sf"/>
</dbReference>
<dbReference type="InterPro" id="IPR004358">
    <property type="entry name" value="Sig_transdc_His_kin-like_C"/>
</dbReference>
<evidence type="ECO:0000313" key="15">
    <source>
        <dbReference type="EMBL" id="QDU83577.1"/>
    </source>
</evidence>
<keyword evidence="10" id="KW-0902">Two-component regulatory system</keyword>
<dbReference type="InterPro" id="IPR036890">
    <property type="entry name" value="HATPase_C_sf"/>
</dbReference>
<keyword evidence="4" id="KW-1003">Cell membrane</keyword>
<dbReference type="SUPFAM" id="SSF55874">
    <property type="entry name" value="ATPase domain of HSP90 chaperone/DNA topoisomerase II/histidine kinase"/>
    <property type="match status" value="1"/>
</dbReference>
<dbReference type="GO" id="GO:0005524">
    <property type="term" value="F:ATP binding"/>
    <property type="evidence" value="ECO:0007669"/>
    <property type="project" value="UniProtKB-KW"/>
</dbReference>
<sequence length="446" mass="49507">MSDSTERTDPLRRRVAWTVFLGAASAVLLGQITLWIGLTASLVVAFLLSYLLSRELRPLRQRLAAASITGEEREPTPGEMAIILDRANERANESRDALLVERDDLVDILHATSNGLVLLDKDERILLLNDAARRMLGSTSDPLGRRLTHLTRNLDLLQVVERARAGVVLDPQRVEVHAESGRRSLRVAASLLPERELGANQWRVVLVLVDISDLQHLERVRTDFVANVTHEMRSPLAAIVGFGETMTDETDGFSEVAKRCLDRILTNSHRLTNILDDLVRLSRLENAGDVQHEAIDLRAKLESICTSFRELSDDKHQTLRLDHEALPSRLSVDAALLEQAIKNLLDNAIKYTPEGGTVAVEARVVERTLTIDVSDDGPGIPLEHQQRIFERFYRVDSARSRAVGGTGLGLAIVKHAAALHGGQVVLESRPGAGTRFSLRIPLEEWR</sequence>
<dbReference type="Gene3D" id="1.10.287.130">
    <property type="match status" value="1"/>
</dbReference>
<dbReference type="CDD" id="cd00130">
    <property type="entry name" value="PAS"/>
    <property type="match status" value="1"/>
</dbReference>
<keyword evidence="11 12" id="KW-0472">Membrane</keyword>
<keyword evidence="16" id="KW-1185">Reference proteome</keyword>
<feature type="domain" description="PAS" evidence="14">
    <location>
        <begin position="101"/>
        <end position="143"/>
    </location>
</feature>
<dbReference type="InterPro" id="IPR005467">
    <property type="entry name" value="His_kinase_dom"/>
</dbReference>
<dbReference type="GO" id="GO:0000155">
    <property type="term" value="F:phosphorelay sensor kinase activity"/>
    <property type="evidence" value="ECO:0007669"/>
    <property type="project" value="InterPro"/>
</dbReference>
<dbReference type="InterPro" id="IPR050351">
    <property type="entry name" value="BphY/WalK/GraS-like"/>
</dbReference>
<dbReference type="Proteomes" id="UP000319342">
    <property type="component" value="Chromosome"/>
</dbReference>
<comment type="subcellular location">
    <subcellularLocation>
        <location evidence="2">Cell membrane</location>
    </subcellularLocation>
</comment>
<evidence type="ECO:0000256" key="1">
    <source>
        <dbReference type="ARBA" id="ARBA00000085"/>
    </source>
</evidence>
<dbReference type="GO" id="GO:0016036">
    <property type="term" value="P:cellular response to phosphate starvation"/>
    <property type="evidence" value="ECO:0007669"/>
    <property type="project" value="TreeGrafter"/>
</dbReference>
<proteinExistence type="predicted"/>
<keyword evidence="12" id="KW-1133">Transmembrane helix</keyword>
<dbReference type="Gene3D" id="3.30.565.10">
    <property type="entry name" value="Histidine kinase-like ATPase, C-terminal domain"/>
    <property type="match status" value="1"/>
</dbReference>
<evidence type="ECO:0000256" key="3">
    <source>
        <dbReference type="ARBA" id="ARBA00012438"/>
    </source>
</evidence>
<dbReference type="PANTHER" id="PTHR45453">
    <property type="entry name" value="PHOSPHATE REGULON SENSOR PROTEIN PHOR"/>
    <property type="match status" value="1"/>
</dbReference>
<dbReference type="SMART" id="SM00388">
    <property type="entry name" value="HisKA"/>
    <property type="match status" value="1"/>
</dbReference>
<dbReference type="PRINTS" id="PR00344">
    <property type="entry name" value="BCTRLSENSOR"/>
</dbReference>
<dbReference type="SMART" id="SM00387">
    <property type="entry name" value="HATPase_c"/>
    <property type="match status" value="1"/>
</dbReference>
<keyword evidence="8" id="KW-0418">Kinase</keyword>
<dbReference type="RefSeq" id="WP_145183523.1">
    <property type="nucleotide sequence ID" value="NZ_CP036290.1"/>
</dbReference>
<dbReference type="Pfam" id="PF13188">
    <property type="entry name" value="PAS_8"/>
    <property type="match status" value="1"/>
</dbReference>
<keyword evidence="6 15" id="KW-0808">Transferase</keyword>
<feature type="transmembrane region" description="Helical" evidence="12">
    <location>
        <begin position="20"/>
        <end position="52"/>
    </location>
</feature>
<reference evidence="15 16" key="1">
    <citation type="submission" date="2019-02" db="EMBL/GenBank/DDBJ databases">
        <title>Deep-cultivation of Planctomycetes and their phenomic and genomic characterization uncovers novel biology.</title>
        <authorList>
            <person name="Wiegand S."/>
            <person name="Jogler M."/>
            <person name="Boedeker C."/>
            <person name="Pinto D."/>
            <person name="Vollmers J."/>
            <person name="Rivas-Marin E."/>
            <person name="Kohn T."/>
            <person name="Peeters S.H."/>
            <person name="Heuer A."/>
            <person name="Rast P."/>
            <person name="Oberbeckmann S."/>
            <person name="Bunk B."/>
            <person name="Jeske O."/>
            <person name="Meyerdierks A."/>
            <person name="Storesund J.E."/>
            <person name="Kallscheuer N."/>
            <person name="Luecker S."/>
            <person name="Lage O.M."/>
            <person name="Pohl T."/>
            <person name="Merkel B.J."/>
            <person name="Hornburger P."/>
            <person name="Mueller R.-W."/>
            <person name="Bruemmer F."/>
            <person name="Labrenz M."/>
            <person name="Spormann A.M."/>
            <person name="Op den Camp H."/>
            <person name="Overmann J."/>
            <person name="Amann R."/>
            <person name="Jetten M.S.M."/>
            <person name="Mascher T."/>
            <person name="Medema M.H."/>
            <person name="Devos D.P."/>
            <person name="Kaster A.-K."/>
            <person name="Ovreas L."/>
            <person name="Rohde M."/>
            <person name="Galperin M.Y."/>
            <person name="Jogler C."/>
        </authorList>
    </citation>
    <scope>NUCLEOTIDE SEQUENCE [LARGE SCALE GENOMIC DNA]</scope>
    <source>
        <strain evidence="15 16">Pla163</strain>
    </source>
</reference>
<dbReference type="OrthoDB" id="9813151at2"/>
<dbReference type="GO" id="GO:0004721">
    <property type="term" value="F:phosphoprotein phosphatase activity"/>
    <property type="evidence" value="ECO:0007669"/>
    <property type="project" value="TreeGrafter"/>
</dbReference>
<dbReference type="CDD" id="cd00082">
    <property type="entry name" value="HisKA"/>
    <property type="match status" value="1"/>
</dbReference>
<dbReference type="FunFam" id="3.30.565.10:FF:000023">
    <property type="entry name" value="PAS domain-containing sensor histidine kinase"/>
    <property type="match status" value="1"/>
</dbReference>
<dbReference type="CDD" id="cd16922">
    <property type="entry name" value="HATPase_EvgS-ArcB-TorS-like"/>
    <property type="match status" value="1"/>
</dbReference>
<keyword evidence="7" id="KW-0547">Nucleotide-binding</keyword>
<gene>
    <name evidence="15" type="primary">phoR_2</name>
    <name evidence="15" type="ORF">Pla163_06760</name>
</gene>
<evidence type="ECO:0000256" key="11">
    <source>
        <dbReference type="ARBA" id="ARBA00023136"/>
    </source>
</evidence>
<keyword evidence="9" id="KW-0067">ATP-binding</keyword>
<dbReference type="Gene3D" id="3.30.450.20">
    <property type="entry name" value="PAS domain"/>
    <property type="match status" value="1"/>
</dbReference>
<evidence type="ECO:0000256" key="12">
    <source>
        <dbReference type="SAM" id="Phobius"/>
    </source>
</evidence>
<evidence type="ECO:0000256" key="4">
    <source>
        <dbReference type="ARBA" id="ARBA00022475"/>
    </source>
</evidence>
<dbReference type="SUPFAM" id="SSF55785">
    <property type="entry name" value="PYP-like sensor domain (PAS domain)"/>
    <property type="match status" value="1"/>
</dbReference>
<dbReference type="EMBL" id="CP036290">
    <property type="protein sequence ID" value="QDU83577.1"/>
    <property type="molecule type" value="Genomic_DNA"/>
</dbReference>
<evidence type="ECO:0000256" key="6">
    <source>
        <dbReference type="ARBA" id="ARBA00022679"/>
    </source>
</evidence>
<dbReference type="EC" id="2.7.13.3" evidence="3"/>
<comment type="catalytic activity">
    <reaction evidence="1">
        <text>ATP + protein L-histidine = ADP + protein N-phospho-L-histidine.</text>
        <dbReference type="EC" id="2.7.13.3"/>
    </reaction>
</comment>
<organism evidence="15 16">
    <name type="scientific">Rohdeia mirabilis</name>
    <dbReference type="NCBI Taxonomy" id="2528008"/>
    <lineage>
        <taxon>Bacteria</taxon>
        <taxon>Pseudomonadati</taxon>
        <taxon>Planctomycetota</taxon>
        <taxon>Planctomycetia</taxon>
        <taxon>Planctomycetia incertae sedis</taxon>
        <taxon>Rohdeia</taxon>
    </lineage>
</organism>
<dbReference type="PANTHER" id="PTHR45453:SF1">
    <property type="entry name" value="PHOSPHATE REGULON SENSOR PROTEIN PHOR"/>
    <property type="match status" value="1"/>
</dbReference>
<keyword evidence="12" id="KW-0812">Transmembrane</keyword>
<evidence type="ECO:0000256" key="2">
    <source>
        <dbReference type="ARBA" id="ARBA00004236"/>
    </source>
</evidence>
<feature type="domain" description="Histidine kinase" evidence="13">
    <location>
        <begin position="227"/>
        <end position="444"/>
    </location>
</feature>
<dbReference type="InterPro" id="IPR000014">
    <property type="entry name" value="PAS"/>
</dbReference>